<reference evidence="8 9" key="1">
    <citation type="journal article" date="2021" name="MBio">
        <title>A New Model Trypanosomatid, Novymonas esmeraldas: Genomic Perception of Its 'Candidatus Pandoraea novymonadis' Endosymbiont.</title>
        <authorList>
            <person name="Zakharova A."/>
            <person name="Saura A."/>
            <person name="Butenko A."/>
            <person name="Podesvova L."/>
            <person name="Warmusova S."/>
            <person name="Kostygov A.Y."/>
            <person name="Nenarokova A."/>
            <person name="Lukes J."/>
            <person name="Opperdoes F.R."/>
            <person name="Yurchenko V."/>
        </authorList>
    </citation>
    <scope>NUCLEOTIDE SEQUENCE [LARGE SCALE GENOMIC DNA]</scope>
    <source>
        <strain evidence="8 9">E262AT.01</strain>
    </source>
</reference>
<evidence type="ECO:0000313" key="9">
    <source>
        <dbReference type="Proteomes" id="UP001430356"/>
    </source>
</evidence>
<feature type="transmembrane region" description="Helical" evidence="7">
    <location>
        <begin position="36"/>
        <end position="60"/>
    </location>
</feature>
<dbReference type="AlphaFoldDB" id="A0AAW0F2R1"/>
<dbReference type="InterPro" id="IPR036259">
    <property type="entry name" value="MFS_trans_sf"/>
</dbReference>
<evidence type="ECO:0000256" key="4">
    <source>
        <dbReference type="ARBA" id="ARBA00022692"/>
    </source>
</evidence>
<accession>A0AAW0F2R1</accession>
<evidence type="ECO:0000256" key="5">
    <source>
        <dbReference type="ARBA" id="ARBA00022989"/>
    </source>
</evidence>
<feature type="transmembrane region" description="Helical" evidence="7">
    <location>
        <begin position="12"/>
        <end position="29"/>
    </location>
</feature>
<keyword evidence="6 7" id="KW-0472">Membrane</keyword>
<keyword evidence="3" id="KW-0813">Transport</keyword>
<comment type="similarity">
    <text evidence="2">Belongs to the major facilitator superfamily. Folate-biopterin transporter (TC 2.A.71) family.</text>
</comment>
<dbReference type="PANTHER" id="PTHR31585">
    <property type="entry name" value="FOLATE-BIOPTERIN TRANSPORTER 1, CHLOROPLASTIC"/>
    <property type="match status" value="1"/>
</dbReference>
<keyword evidence="4 7" id="KW-0812">Transmembrane</keyword>
<dbReference type="EMBL" id="JAECZO010000456">
    <property type="protein sequence ID" value="KAK7199484.1"/>
    <property type="molecule type" value="Genomic_DNA"/>
</dbReference>
<dbReference type="Pfam" id="PF03092">
    <property type="entry name" value="BT1"/>
    <property type="match status" value="1"/>
</dbReference>
<proteinExistence type="inferred from homology"/>
<evidence type="ECO:0000256" key="6">
    <source>
        <dbReference type="ARBA" id="ARBA00023136"/>
    </source>
</evidence>
<dbReference type="Proteomes" id="UP001430356">
    <property type="component" value="Unassembled WGS sequence"/>
</dbReference>
<evidence type="ECO:0000256" key="3">
    <source>
        <dbReference type="ARBA" id="ARBA00022448"/>
    </source>
</evidence>
<gene>
    <name evidence="8" type="ORF">NESM_000924900</name>
</gene>
<dbReference type="GO" id="GO:0016020">
    <property type="term" value="C:membrane"/>
    <property type="evidence" value="ECO:0007669"/>
    <property type="project" value="UniProtKB-SubCell"/>
</dbReference>
<feature type="transmembrane region" description="Helical" evidence="7">
    <location>
        <begin position="80"/>
        <end position="101"/>
    </location>
</feature>
<keyword evidence="9" id="KW-1185">Reference proteome</keyword>
<dbReference type="PANTHER" id="PTHR31585:SF51">
    <property type="entry name" value="TRANSPORTER, PUTATIVE-RELATED"/>
    <property type="match status" value="1"/>
</dbReference>
<evidence type="ECO:0000256" key="7">
    <source>
        <dbReference type="SAM" id="Phobius"/>
    </source>
</evidence>
<dbReference type="InterPro" id="IPR039309">
    <property type="entry name" value="BT1"/>
</dbReference>
<name>A0AAW0F2R1_9TRYP</name>
<comment type="caution">
    <text evidence="8">The sequence shown here is derived from an EMBL/GenBank/DDBJ whole genome shotgun (WGS) entry which is preliminary data.</text>
</comment>
<evidence type="ECO:0000256" key="2">
    <source>
        <dbReference type="ARBA" id="ARBA00007015"/>
    </source>
</evidence>
<dbReference type="SUPFAM" id="SSF103473">
    <property type="entry name" value="MFS general substrate transporter"/>
    <property type="match status" value="1"/>
</dbReference>
<evidence type="ECO:0000313" key="8">
    <source>
        <dbReference type="EMBL" id="KAK7199484.1"/>
    </source>
</evidence>
<sequence length="153" mass="16745">MYIWGDAIVQQAVYMLGWMPMVVLLSRLCPRGSESVVYALMAGFSNLGQTTASSIGAIIMEYGWPVFSDADPCNHDKLPWLIFTCGIMVPLLVIPLTFMLIPKARICDDIDIDGNVVRKEVGEREVNLADTDSLGGSACTSRRPFGNNDVKVA</sequence>
<organism evidence="8 9">
    <name type="scientific">Novymonas esmeraldas</name>
    <dbReference type="NCBI Taxonomy" id="1808958"/>
    <lineage>
        <taxon>Eukaryota</taxon>
        <taxon>Discoba</taxon>
        <taxon>Euglenozoa</taxon>
        <taxon>Kinetoplastea</taxon>
        <taxon>Metakinetoplastina</taxon>
        <taxon>Trypanosomatida</taxon>
        <taxon>Trypanosomatidae</taxon>
        <taxon>Novymonas</taxon>
    </lineage>
</organism>
<protein>
    <submittedName>
        <fullName evidence="8">BT1 family</fullName>
    </submittedName>
</protein>
<keyword evidence="5 7" id="KW-1133">Transmembrane helix</keyword>
<evidence type="ECO:0000256" key="1">
    <source>
        <dbReference type="ARBA" id="ARBA00004141"/>
    </source>
</evidence>
<comment type="subcellular location">
    <subcellularLocation>
        <location evidence="1">Membrane</location>
        <topology evidence="1">Multi-pass membrane protein</topology>
    </subcellularLocation>
</comment>